<dbReference type="AlphaFoldDB" id="A0A1D8GJ64"/>
<dbReference type="PROSITE" id="PS51459">
    <property type="entry name" value="FIDO"/>
    <property type="match status" value="1"/>
</dbReference>
<proteinExistence type="predicted"/>
<dbReference type="PANTHER" id="PTHR39426">
    <property type="entry name" value="HOMOLOGY TO DEATH-ON-CURING PROTEIN OF PHAGE P1"/>
    <property type="match status" value="1"/>
</dbReference>
<dbReference type="NCBIfam" id="TIGR01550">
    <property type="entry name" value="DOC_P1"/>
    <property type="match status" value="1"/>
</dbReference>
<organism evidence="2 3">
    <name type="scientific">Geosporobacter ferrireducens</name>
    <dbReference type="NCBI Taxonomy" id="1424294"/>
    <lineage>
        <taxon>Bacteria</taxon>
        <taxon>Bacillati</taxon>
        <taxon>Bacillota</taxon>
        <taxon>Clostridia</taxon>
        <taxon>Peptostreptococcales</taxon>
        <taxon>Thermotaleaceae</taxon>
        <taxon>Geosporobacter</taxon>
    </lineage>
</organism>
<name>A0A1D8GJ64_9FIRM</name>
<accession>A0A1D8GJ64</accession>
<evidence type="ECO:0000313" key="2">
    <source>
        <dbReference type="EMBL" id="AOT70934.1"/>
    </source>
</evidence>
<dbReference type="InterPro" id="IPR003812">
    <property type="entry name" value="Fido"/>
</dbReference>
<dbReference type="Pfam" id="PF02661">
    <property type="entry name" value="Fic"/>
    <property type="match status" value="1"/>
</dbReference>
<reference evidence="2 3" key="1">
    <citation type="submission" date="2016-09" db="EMBL/GenBank/DDBJ databases">
        <title>Genomic analysis reveals versatility of anaerobic energy metabolism of Geosporobacter ferrireducens IRF9 of phylum Firmicutes.</title>
        <authorList>
            <person name="Kim S.-J."/>
        </authorList>
    </citation>
    <scope>NUCLEOTIDE SEQUENCE [LARGE SCALE GENOMIC DNA]</scope>
    <source>
        <strain evidence="2 3">IRF9</strain>
    </source>
</reference>
<dbReference type="Gene3D" id="1.20.120.1870">
    <property type="entry name" value="Fic/DOC protein, Fido domain"/>
    <property type="match status" value="1"/>
</dbReference>
<dbReference type="EMBL" id="CP017269">
    <property type="protein sequence ID" value="AOT70934.1"/>
    <property type="molecule type" value="Genomic_DNA"/>
</dbReference>
<dbReference type="RefSeq" id="WP_069978232.1">
    <property type="nucleotide sequence ID" value="NZ_CP017269.1"/>
</dbReference>
<dbReference type="GO" id="GO:0016301">
    <property type="term" value="F:kinase activity"/>
    <property type="evidence" value="ECO:0007669"/>
    <property type="project" value="InterPro"/>
</dbReference>
<dbReference type="STRING" id="1424294.Gferi_16010"/>
<gene>
    <name evidence="2" type="ORF">Gferi_16010</name>
</gene>
<dbReference type="InterPro" id="IPR006440">
    <property type="entry name" value="Doc"/>
</dbReference>
<dbReference type="PANTHER" id="PTHR39426:SF1">
    <property type="entry name" value="HOMOLOGY TO DEATH-ON-CURING PROTEIN OF PHAGE P1"/>
    <property type="match status" value="1"/>
</dbReference>
<evidence type="ECO:0000313" key="3">
    <source>
        <dbReference type="Proteomes" id="UP000095743"/>
    </source>
</evidence>
<evidence type="ECO:0000259" key="1">
    <source>
        <dbReference type="PROSITE" id="PS51459"/>
    </source>
</evidence>
<dbReference type="OrthoDB" id="9802752at2"/>
<keyword evidence="3" id="KW-1185">Reference proteome</keyword>
<dbReference type="InterPro" id="IPR053737">
    <property type="entry name" value="Type_II_TA_Toxin"/>
</dbReference>
<protein>
    <recommendedName>
        <fullName evidence="1">Fido domain-containing protein</fullName>
    </recommendedName>
</protein>
<dbReference type="Proteomes" id="UP000095743">
    <property type="component" value="Chromosome"/>
</dbReference>
<sequence>MIYPSLEQIISDQAMIVQYTGGSPGIKDQKLLESAYYNPLQTFEGEELYPAIEEKFAVLCYGLGQNHSFQDGNKRIAVHTLTVGLEVNGIEITYTQQELIGLGLAIAQSQCSKDCILKWIEEHKKSI</sequence>
<feature type="domain" description="Fido" evidence="1">
    <location>
        <begin position="4"/>
        <end position="122"/>
    </location>
</feature>
<dbReference type="KEGG" id="gfe:Gferi_16010"/>